<keyword evidence="3" id="KW-1185">Reference proteome</keyword>
<name>A0A9P6UVJ4_9FUNG</name>
<sequence>MRFSIFAAAVAFVGAVLAQTAEVSPTAPILGTVWHQATNVTIKWAPGASTTGTLPVTLLAGDNPAVQKIVANLGNVDVAAKQATILVPNVASGWYTLRIGQFSYSHYFIIEQLKETITATMPQVIATTTAAPVVATTAASGPVVNVTPTPTPISKSSGASASYGKVMPLAATAAVMIAAALAF</sequence>
<keyword evidence="1" id="KW-0732">Signal</keyword>
<feature type="signal peptide" evidence="1">
    <location>
        <begin position="1"/>
        <end position="18"/>
    </location>
</feature>
<evidence type="ECO:0000256" key="1">
    <source>
        <dbReference type="SAM" id="SignalP"/>
    </source>
</evidence>
<evidence type="ECO:0000313" key="3">
    <source>
        <dbReference type="Proteomes" id="UP000738325"/>
    </source>
</evidence>
<gene>
    <name evidence="2" type="ORF">BGZ99_004104</name>
</gene>
<feature type="chain" id="PRO_5040291516" description="Ser-Thr-rich glycosyl-phosphatidyl-inositol-anchored membrane family-domain-containing protein" evidence="1">
    <location>
        <begin position="19"/>
        <end position="183"/>
    </location>
</feature>
<protein>
    <recommendedName>
        <fullName evidence="4">Ser-Thr-rich glycosyl-phosphatidyl-inositol-anchored membrane family-domain-containing protein</fullName>
    </recommendedName>
</protein>
<dbReference type="OrthoDB" id="2413528at2759"/>
<comment type="caution">
    <text evidence="2">The sequence shown here is derived from an EMBL/GenBank/DDBJ whole genome shotgun (WGS) entry which is preliminary data.</text>
</comment>
<proteinExistence type="predicted"/>
<dbReference type="Proteomes" id="UP000738325">
    <property type="component" value="Unassembled WGS sequence"/>
</dbReference>
<evidence type="ECO:0008006" key="4">
    <source>
        <dbReference type="Google" id="ProtNLM"/>
    </source>
</evidence>
<evidence type="ECO:0000313" key="2">
    <source>
        <dbReference type="EMBL" id="KAG0321126.1"/>
    </source>
</evidence>
<dbReference type="AlphaFoldDB" id="A0A9P6UVJ4"/>
<reference evidence="2" key="1">
    <citation type="journal article" date="2020" name="Fungal Divers.">
        <title>Resolving the Mortierellaceae phylogeny through synthesis of multi-gene phylogenetics and phylogenomics.</title>
        <authorList>
            <person name="Vandepol N."/>
            <person name="Liber J."/>
            <person name="Desiro A."/>
            <person name="Na H."/>
            <person name="Kennedy M."/>
            <person name="Barry K."/>
            <person name="Grigoriev I.V."/>
            <person name="Miller A.N."/>
            <person name="O'Donnell K."/>
            <person name="Stajich J.E."/>
            <person name="Bonito G."/>
        </authorList>
    </citation>
    <scope>NUCLEOTIDE SEQUENCE</scope>
    <source>
        <strain evidence="2">REB-010B</strain>
    </source>
</reference>
<organism evidence="2 3">
    <name type="scientific">Dissophora globulifera</name>
    <dbReference type="NCBI Taxonomy" id="979702"/>
    <lineage>
        <taxon>Eukaryota</taxon>
        <taxon>Fungi</taxon>
        <taxon>Fungi incertae sedis</taxon>
        <taxon>Mucoromycota</taxon>
        <taxon>Mortierellomycotina</taxon>
        <taxon>Mortierellomycetes</taxon>
        <taxon>Mortierellales</taxon>
        <taxon>Mortierellaceae</taxon>
        <taxon>Dissophora</taxon>
    </lineage>
</organism>
<accession>A0A9P6UVJ4</accession>
<dbReference type="EMBL" id="JAAAIP010000255">
    <property type="protein sequence ID" value="KAG0321126.1"/>
    <property type="molecule type" value="Genomic_DNA"/>
</dbReference>